<name>A0A2H3DDQ5_ARMGA</name>
<evidence type="ECO:0000313" key="3">
    <source>
        <dbReference type="Proteomes" id="UP000217790"/>
    </source>
</evidence>
<reference evidence="3" key="1">
    <citation type="journal article" date="2017" name="Nat. Ecol. Evol.">
        <title>Genome expansion and lineage-specific genetic innovations in the forest pathogenic fungi Armillaria.</title>
        <authorList>
            <person name="Sipos G."/>
            <person name="Prasanna A.N."/>
            <person name="Walter M.C."/>
            <person name="O'Connor E."/>
            <person name="Balint B."/>
            <person name="Krizsan K."/>
            <person name="Kiss B."/>
            <person name="Hess J."/>
            <person name="Varga T."/>
            <person name="Slot J."/>
            <person name="Riley R."/>
            <person name="Boka B."/>
            <person name="Rigling D."/>
            <person name="Barry K."/>
            <person name="Lee J."/>
            <person name="Mihaltcheva S."/>
            <person name="LaButti K."/>
            <person name="Lipzen A."/>
            <person name="Waldron R."/>
            <person name="Moloney N.M."/>
            <person name="Sperisen C."/>
            <person name="Kredics L."/>
            <person name="Vagvoelgyi C."/>
            <person name="Patrignani A."/>
            <person name="Fitzpatrick D."/>
            <person name="Nagy I."/>
            <person name="Doyle S."/>
            <person name="Anderson J.B."/>
            <person name="Grigoriev I.V."/>
            <person name="Gueldener U."/>
            <person name="Muensterkoetter M."/>
            <person name="Nagy L.G."/>
        </authorList>
    </citation>
    <scope>NUCLEOTIDE SEQUENCE [LARGE SCALE GENOMIC DNA]</scope>
    <source>
        <strain evidence="3">Ar21-2</strain>
    </source>
</reference>
<accession>A0A2H3DDQ5</accession>
<feature type="compositionally biased region" description="Polar residues" evidence="1">
    <location>
        <begin position="1"/>
        <end position="24"/>
    </location>
</feature>
<feature type="compositionally biased region" description="Polar residues" evidence="1">
    <location>
        <begin position="81"/>
        <end position="97"/>
    </location>
</feature>
<protein>
    <submittedName>
        <fullName evidence="2">Uncharacterized protein</fullName>
    </submittedName>
</protein>
<dbReference type="EMBL" id="KZ293659">
    <property type="protein sequence ID" value="PBK92250.1"/>
    <property type="molecule type" value="Genomic_DNA"/>
</dbReference>
<gene>
    <name evidence="2" type="ORF">ARMGADRAFT_1031142</name>
</gene>
<keyword evidence="3" id="KW-1185">Reference proteome</keyword>
<sequence length="300" mass="33184">MSQSKKGSMTGLSQDDFNRNQPQGTAGCGHWEHKENIKALAGHQAELAKSSRLHEAHQRNVQKKAVSAATSTSLPPHITQPEESITPQANASVTSESHSPEAPAPLYPSQFTTGVPSLPSAPQPGAATTEPFTFEPVGATSQVEPSGSTEAFTGSDDELDNLLIQSNFRVTSQPINILPWKHKSQSQKASSTNEESMSKGDEKDSVEKPTQHYKKWSQTIKDIINEKRQNILKHAYLHYKRLLTHENTFLIDSHDRKEVTDITIDSWNAACKELVIEMVLDPMQQELNLVTFTASFFILV</sequence>
<proteinExistence type="predicted"/>
<dbReference type="AlphaFoldDB" id="A0A2H3DDQ5"/>
<feature type="region of interest" description="Disordered" evidence="1">
    <location>
        <begin position="1"/>
        <end position="132"/>
    </location>
</feature>
<feature type="compositionally biased region" description="Polar residues" evidence="1">
    <location>
        <begin position="186"/>
        <end position="195"/>
    </location>
</feature>
<evidence type="ECO:0000313" key="2">
    <source>
        <dbReference type="EMBL" id="PBK92250.1"/>
    </source>
</evidence>
<dbReference type="Proteomes" id="UP000217790">
    <property type="component" value="Unassembled WGS sequence"/>
</dbReference>
<feature type="region of interest" description="Disordered" evidence="1">
    <location>
        <begin position="179"/>
        <end position="213"/>
    </location>
</feature>
<organism evidence="2 3">
    <name type="scientific">Armillaria gallica</name>
    <name type="common">Bulbous honey fungus</name>
    <name type="synonym">Armillaria bulbosa</name>
    <dbReference type="NCBI Taxonomy" id="47427"/>
    <lineage>
        <taxon>Eukaryota</taxon>
        <taxon>Fungi</taxon>
        <taxon>Dikarya</taxon>
        <taxon>Basidiomycota</taxon>
        <taxon>Agaricomycotina</taxon>
        <taxon>Agaricomycetes</taxon>
        <taxon>Agaricomycetidae</taxon>
        <taxon>Agaricales</taxon>
        <taxon>Marasmiineae</taxon>
        <taxon>Physalacriaceae</taxon>
        <taxon>Armillaria</taxon>
    </lineage>
</organism>
<dbReference type="InParanoid" id="A0A2H3DDQ5"/>
<feature type="compositionally biased region" description="Basic and acidic residues" evidence="1">
    <location>
        <begin position="196"/>
        <end position="210"/>
    </location>
</feature>
<evidence type="ECO:0000256" key="1">
    <source>
        <dbReference type="SAM" id="MobiDB-lite"/>
    </source>
</evidence>